<name>A0A9W6JD36_9HYPH</name>
<sequence length="385" mass="41961">MTSSRAAAHGSPADVRMTAGLSLAVASSPLQLMNAMEWRARRSGGEADLVLLGDRAGGGGAVEALLARRPGLWRRVLRVSGRPRPAPYAPRLMRDAADALHRSALRRLAASLGGEAYGELAFGDYRNLSQRTLTERVPRVRLTLLDDGSITPQAARWRAGLPTPDPRRFTDGWFRTGLARAMLGDPPRFEPPQVTFFTIYGRLLDSVIRPDDRVEPHAFESFRSERRAGRGETVWLLGANHVEARIADPDRHVALVRDGVAALRREGLTGPIVYRPHRGENPDRASRLAAEAGLAFEPAALPIELAYLEAERRPAAVAVIASSAADTLAAIDPALPIYRFGLPQGYLRRQRDHILAVVRAHDAFNPRIHVVCPDAESPSEAPAAL</sequence>
<protein>
    <submittedName>
        <fullName evidence="1">Uncharacterized protein</fullName>
    </submittedName>
</protein>
<gene>
    <name evidence="1" type="ORF">GCM10008171_05700</name>
</gene>
<organism evidence="1 2">
    <name type="scientific">Methylopila jiangsuensis</name>
    <dbReference type="NCBI Taxonomy" id="586230"/>
    <lineage>
        <taxon>Bacteria</taxon>
        <taxon>Pseudomonadati</taxon>
        <taxon>Pseudomonadota</taxon>
        <taxon>Alphaproteobacteria</taxon>
        <taxon>Hyphomicrobiales</taxon>
        <taxon>Methylopilaceae</taxon>
        <taxon>Methylopila</taxon>
    </lineage>
</organism>
<comment type="caution">
    <text evidence="1">The sequence shown here is derived from an EMBL/GenBank/DDBJ whole genome shotgun (WGS) entry which is preliminary data.</text>
</comment>
<reference evidence="1" key="1">
    <citation type="journal article" date="2014" name="Int. J. Syst. Evol. Microbiol.">
        <title>Complete genome sequence of Corynebacterium casei LMG S-19264T (=DSM 44701T), isolated from a smear-ripened cheese.</title>
        <authorList>
            <consortium name="US DOE Joint Genome Institute (JGI-PGF)"/>
            <person name="Walter F."/>
            <person name="Albersmeier A."/>
            <person name="Kalinowski J."/>
            <person name="Ruckert C."/>
        </authorList>
    </citation>
    <scope>NUCLEOTIDE SEQUENCE</scope>
    <source>
        <strain evidence="1">VKM B-2555</strain>
    </source>
</reference>
<evidence type="ECO:0000313" key="1">
    <source>
        <dbReference type="EMBL" id="GLK75316.1"/>
    </source>
</evidence>
<accession>A0A9W6JD36</accession>
<reference evidence="1" key="2">
    <citation type="submission" date="2023-01" db="EMBL/GenBank/DDBJ databases">
        <authorList>
            <person name="Sun Q."/>
            <person name="Evtushenko L."/>
        </authorList>
    </citation>
    <scope>NUCLEOTIDE SEQUENCE</scope>
    <source>
        <strain evidence="1">VKM B-2555</strain>
    </source>
</reference>
<dbReference type="Proteomes" id="UP001143364">
    <property type="component" value="Unassembled WGS sequence"/>
</dbReference>
<dbReference type="EMBL" id="BSFK01000005">
    <property type="protein sequence ID" value="GLK75316.1"/>
    <property type="molecule type" value="Genomic_DNA"/>
</dbReference>
<keyword evidence="2" id="KW-1185">Reference proteome</keyword>
<evidence type="ECO:0000313" key="2">
    <source>
        <dbReference type="Proteomes" id="UP001143364"/>
    </source>
</evidence>
<dbReference type="AlphaFoldDB" id="A0A9W6JD36"/>
<proteinExistence type="predicted"/>